<dbReference type="Gene3D" id="3.40.50.300">
    <property type="entry name" value="P-loop containing nucleotide triphosphate hydrolases"/>
    <property type="match status" value="1"/>
</dbReference>
<proteinExistence type="predicted"/>
<feature type="compositionally biased region" description="Polar residues" evidence="7">
    <location>
        <begin position="43"/>
        <end position="58"/>
    </location>
</feature>
<evidence type="ECO:0000256" key="7">
    <source>
        <dbReference type="SAM" id="MobiDB-lite"/>
    </source>
</evidence>
<dbReference type="InterPro" id="IPR045063">
    <property type="entry name" value="Dynamin_N"/>
</dbReference>
<evidence type="ECO:0000313" key="10">
    <source>
        <dbReference type="Proteomes" id="UP001623330"/>
    </source>
</evidence>
<name>A0ABR4P113_9SACH</name>
<sequence length="841" mass="95235">MSKEIQDYKSQDSGDEENTEELLQQLNNEESYDSFITPPPTELTYSRSTGLEGSQVSASHHRKSSNDNMLSAQLSQWTYNNNKATLHKAINQAEGLLEKVVAENSERPMFLIDEQEVKKLHVLQPHLKLEGTYTVEHDKSFNLDRAALAKLFHSQVQVAKNHLHSLKTRVDDVSSKVFVTGDVNTGKSAFCNSLLRRSLLPEDQLPCTNVFCEVLESRDNNNIEEVHAIPHSIARSIKEIPTVYSIKKTTTYERHPLSALPDLVQRNDKYLLLKIYIKDDKTTPEKSLLRNGIVDISLLDSPGLNMDSLQTTEVMARQEEIDLVIFVVNAENQLTLSAKEFISLASTEKKFMFFVVKKFDKIRDKQRCKDLILKQIKDLSPESHKRANEFVHFLSSPEHDILGPNGGGGGDPGDDGDSPYHNNDPDFDNLQSSLRNFLLKKRSLSKLLPAKTYLIKLLSDVETISEGNLKSFKQEDDNISKELEQLEPEISEVQNTTGYLTMKAEHVAENSIYACYEFTSSQINAALDISFEDLPSYQGISRIHDFIFSTEQYIKDRIKSNVIASEQFAKMQTAKTVSELDDLGKSKLGDDFMKERTFQSELMFTKRLHLNSKKLNIRLSVTDLFAPSWSSFIQYIGWSISFPFLVTDKKQEKVISDSTEETAVSNILEMKNYPLTQYLSRPSLLFTSRLPAMAIYSFGGTKILSSIAYGGLRLTTIDSLKKIAAPLLVVGSLLGVAYLIHDLPRALPVNLVKKYRKKLGEINFAHQNAERITKEVRIVLKVPIREIYKSCEAAVEKKQSVKRDLEIKRANNALSITFFNKLIAKAQTQKTIVQNVNLDID</sequence>
<dbReference type="Pfam" id="PF00350">
    <property type="entry name" value="Dynamin_N"/>
    <property type="match status" value="1"/>
</dbReference>
<accession>A0ABR4P113</accession>
<feature type="compositionally biased region" description="Basic and acidic residues" evidence="7">
    <location>
        <begin position="1"/>
        <end position="12"/>
    </location>
</feature>
<evidence type="ECO:0000313" key="9">
    <source>
        <dbReference type="EMBL" id="KAL3235320.1"/>
    </source>
</evidence>
<dbReference type="SUPFAM" id="SSF52540">
    <property type="entry name" value="P-loop containing nucleoside triphosphate hydrolases"/>
    <property type="match status" value="1"/>
</dbReference>
<dbReference type="EMBL" id="JBEVYD010000001">
    <property type="protein sequence ID" value="KAL3235320.1"/>
    <property type="molecule type" value="Genomic_DNA"/>
</dbReference>
<feature type="region of interest" description="Disordered" evidence="7">
    <location>
        <begin position="1"/>
        <end position="67"/>
    </location>
</feature>
<evidence type="ECO:0000256" key="5">
    <source>
        <dbReference type="ARBA" id="ARBA00023134"/>
    </source>
</evidence>
<keyword evidence="6" id="KW-0472">Membrane</keyword>
<evidence type="ECO:0000256" key="1">
    <source>
        <dbReference type="ARBA" id="ARBA00004370"/>
    </source>
</evidence>
<dbReference type="PANTHER" id="PTHR10465:SF0">
    <property type="entry name" value="SARCALUMENIN"/>
    <property type="match status" value="1"/>
</dbReference>
<gene>
    <name evidence="9" type="ORF">RNJ44_00079</name>
</gene>
<feature type="domain" description="Dynamin-type G" evidence="8">
    <location>
        <begin position="171"/>
        <end position="449"/>
    </location>
</feature>
<organism evidence="9 10">
    <name type="scientific">Nakaseomyces bracarensis</name>
    <dbReference type="NCBI Taxonomy" id="273131"/>
    <lineage>
        <taxon>Eukaryota</taxon>
        <taxon>Fungi</taxon>
        <taxon>Dikarya</taxon>
        <taxon>Ascomycota</taxon>
        <taxon>Saccharomycotina</taxon>
        <taxon>Saccharomycetes</taxon>
        <taxon>Saccharomycetales</taxon>
        <taxon>Saccharomycetaceae</taxon>
        <taxon>Nakaseomyces</taxon>
    </lineage>
</organism>
<keyword evidence="3" id="KW-0378">Hydrolase</keyword>
<protein>
    <submittedName>
        <fullName evidence="9">Mitofusin FZO1</fullName>
    </submittedName>
</protein>
<evidence type="ECO:0000259" key="8">
    <source>
        <dbReference type="PROSITE" id="PS51718"/>
    </source>
</evidence>
<dbReference type="InterPro" id="IPR027094">
    <property type="entry name" value="Mitofusin_fam"/>
</dbReference>
<dbReference type="Proteomes" id="UP001623330">
    <property type="component" value="Unassembled WGS sequence"/>
</dbReference>
<dbReference type="PROSITE" id="PS51718">
    <property type="entry name" value="G_DYNAMIN_2"/>
    <property type="match status" value="1"/>
</dbReference>
<dbReference type="InterPro" id="IPR030381">
    <property type="entry name" value="G_DYNAMIN_dom"/>
</dbReference>
<keyword evidence="2" id="KW-0547">Nucleotide-binding</keyword>
<dbReference type="InterPro" id="IPR027417">
    <property type="entry name" value="P-loop_NTPase"/>
</dbReference>
<evidence type="ECO:0000256" key="2">
    <source>
        <dbReference type="ARBA" id="ARBA00022741"/>
    </source>
</evidence>
<keyword evidence="10" id="KW-1185">Reference proteome</keyword>
<evidence type="ECO:0000256" key="6">
    <source>
        <dbReference type="ARBA" id="ARBA00023136"/>
    </source>
</evidence>
<evidence type="ECO:0000256" key="4">
    <source>
        <dbReference type="ARBA" id="ARBA00023054"/>
    </source>
</evidence>
<dbReference type="PANTHER" id="PTHR10465">
    <property type="entry name" value="TRANSMEMBRANE GTPASE FZO1"/>
    <property type="match status" value="1"/>
</dbReference>
<comment type="caution">
    <text evidence="9">The sequence shown here is derived from an EMBL/GenBank/DDBJ whole genome shotgun (WGS) entry which is preliminary data.</text>
</comment>
<evidence type="ECO:0000256" key="3">
    <source>
        <dbReference type="ARBA" id="ARBA00022801"/>
    </source>
</evidence>
<reference evidence="9 10" key="1">
    <citation type="submission" date="2024-05" db="EMBL/GenBank/DDBJ databases">
        <title>Long read based assembly of the Candida bracarensis genome reveals expanded adhesin content.</title>
        <authorList>
            <person name="Marcet-Houben M."/>
            <person name="Ksiezopolska E."/>
            <person name="Gabaldon T."/>
        </authorList>
    </citation>
    <scope>NUCLEOTIDE SEQUENCE [LARGE SCALE GENOMIC DNA]</scope>
    <source>
        <strain evidence="9 10">CBM6</strain>
    </source>
</reference>
<keyword evidence="5" id="KW-0342">GTP-binding</keyword>
<keyword evidence="4" id="KW-0175">Coiled coil</keyword>
<comment type="subcellular location">
    <subcellularLocation>
        <location evidence="1">Membrane</location>
    </subcellularLocation>
</comment>
<feature type="region of interest" description="Disordered" evidence="7">
    <location>
        <begin position="397"/>
        <end position="426"/>
    </location>
</feature>